<evidence type="ECO:0000313" key="3">
    <source>
        <dbReference type="Proteomes" id="UP000298337"/>
    </source>
</evidence>
<dbReference type="Gene3D" id="3.10.450.360">
    <property type="match status" value="1"/>
</dbReference>
<accession>A0A4Z0P4U0</accession>
<keyword evidence="1" id="KW-0732">Signal</keyword>
<evidence type="ECO:0000313" key="2">
    <source>
        <dbReference type="EMBL" id="TGE06430.1"/>
    </source>
</evidence>
<dbReference type="RefSeq" id="WP_135435218.1">
    <property type="nucleotide sequence ID" value="NZ_SRLA01000003.1"/>
</dbReference>
<name>A0A4Z0P4U0_9BACT</name>
<dbReference type="AlphaFoldDB" id="A0A4Z0P4U0"/>
<reference evidence="2 3" key="1">
    <citation type="submission" date="2019-04" db="EMBL/GenBank/DDBJ databases">
        <authorList>
            <person name="Feng G."/>
            <person name="Zhang J."/>
            <person name="Zhu H."/>
        </authorList>
    </citation>
    <scope>NUCLEOTIDE SEQUENCE [LARGE SCALE GENOMIC DNA]</scope>
    <source>
        <strain evidence="2 3">92R-1</strain>
    </source>
</reference>
<keyword evidence="3" id="KW-1185">Reference proteome</keyword>
<evidence type="ECO:0000256" key="1">
    <source>
        <dbReference type="SAM" id="SignalP"/>
    </source>
</evidence>
<dbReference type="OrthoDB" id="1121502at2"/>
<comment type="caution">
    <text evidence="2">The sequence shown here is derived from an EMBL/GenBank/DDBJ whole genome shotgun (WGS) entry which is preliminary data.</text>
</comment>
<gene>
    <name evidence="2" type="ORF">EU556_16445</name>
</gene>
<feature type="chain" id="PRO_5021265294" evidence="1">
    <location>
        <begin position="21"/>
        <end position="146"/>
    </location>
</feature>
<dbReference type="Proteomes" id="UP000298337">
    <property type="component" value="Unassembled WGS sequence"/>
</dbReference>
<feature type="signal peptide" evidence="1">
    <location>
        <begin position="1"/>
        <end position="20"/>
    </location>
</feature>
<dbReference type="EMBL" id="SRLA01000003">
    <property type="protein sequence ID" value="TGE06430.1"/>
    <property type="molecule type" value="Genomic_DNA"/>
</dbReference>
<dbReference type="SUPFAM" id="SSF160574">
    <property type="entry name" value="BT0923-like"/>
    <property type="match status" value="1"/>
</dbReference>
<protein>
    <submittedName>
        <fullName evidence="2">Uncharacterized protein</fullName>
    </submittedName>
</protein>
<organism evidence="2 3">
    <name type="scientific">Hymenobacter fodinae</name>
    <dbReference type="NCBI Taxonomy" id="2510796"/>
    <lineage>
        <taxon>Bacteria</taxon>
        <taxon>Pseudomonadati</taxon>
        <taxon>Bacteroidota</taxon>
        <taxon>Cytophagia</taxon>
        <taxon>Cytophagales</taxon>
        <taxon>Hymenobacteraceae</taxon>
        <taxon>Hymenobacter</taxon>
    </lineage>
</organism>
<sequence length="146" mass="15504">MKIPLQLLAAALLLASSAAAQTLPAAQVPAAVTATFRHAYPQVVQVTWEKEGINYEAGFKQGAAVLSVLITPAGKLVETETGLAPSQLPAPVRQALARQYNAYRVTEAAKIVSAGTGRVVYEAEISQGHQHRDVLFTADGRETQKP</sequence>
<proteinExistence type="predicted"/>